<evidence type="ECO:0000313" key="2">
    <source>
        <dbReference type="Proteomes" id="UP000664369"/>
    </source>
</evidence>
<gene>
    <name evidence="1" type="ORF">J4E00_05530</name>
</gene>
<comment type="caution">
    <text evidence="1">The sequence shown here is derived from an EMBL/GenBank/DDBJ whole genome shotgun (WGS) entry which is preliminary data.</text>
</comment>
<accession>A0ABS3QBE3</accession>
<dbReference type="EMBL" id="JAGETZ010000002">
    <property type="protein sequence ID" value="MBO2008506.1"/>
    <property type="molecule type" value="Genomic_DNA"/>
</dbReference>
<dbReference type="Proteomes" id="UP000664369">
    <property type="component" value="Unassembled WGS sequence"/>
</dbReference>
<sequence>MKEVAESRVVTLPDDQPLSVTLRIGNVQRGGSIIRLQRNGVSTQLARANEITGVIVGTGSSLRGGVMQVITVVVDVNPDSNWTNVTHQLTAGNQVVIREDFHEEAPDDRLVRYTISYTIN</sequence>
<evidence type="ECO:0000313" key="1">
    <source>
        <dbReference type="EMBL" id="MBO2008506.1"/>
    </source>
</evidence>
<name>A0ABS3QBE3_9BACT</name>
<proteinExistence type="predicted"/>
<protein>
    <submittedName>
        <fullName evidence="1">Uncharacterized protein</fullName>
    </submittedName>
</protein>
<keyword evidence="2" id="KW-1185">Reference proteome</keyword>
<reference evidence="1 2" key="1">
    <citation type="submission" date="2021-03" db="EMBL/GenBank/DDBJ databases">
        <authorList>
            <person name="Kim M.K."/>
        </authorList>
    </citation>
    <scope>NUCLEOTIDE SEQUENCE [LARGE SCALE GENOMIC DNA]</scope>
    <source>
        <strain evidence="1 2">BT442</strain>
    </source>
</reference>
<organism evidence="1 2">
    <name type="scientific">Hymenobacter negativus</name>
    <dbReference type="NCBI Taxonomy" id="2795026"/>
    <lineage>
        <taxon>Bacteria</taxon>
        <taxon>Pseudomonadati</taxon>
        <taxon>Bacteroidota</taxon>
        <taxon>Cytophagia</taxon>
        <taxon>Cytophagales</taxon>
        <taxon>Hymenobacteraceae</taxon>
        <taxon>Hymenobacter</taxon>
    </lineage>
</organism>
<dbReference type="RefSeq" id="WP_208174080.1">
    <property type="nucleotide sequence ID" value="NZ_JAGETZ010000002.1"/>
</dbReference>